<feature type="compositionally biased region" description="Low complexity" evidence="1">
    <location>
        <begin position="773"/>
        <end position="782"/>
    </location>
</feature>
<evidence type="ECO:0000256" key="1">
    <source>
        <dbReference type="SAM" id="MobiDB-lite"/>
    </source>
</evidence>
<feature type="region of interest" description="Disordered" evidence="1">
    <location>
        <begin position="583"/>
        <end position="642"/>
    </location>
</feature>
<proteinExistence type="predicted"/>
<dbReference type="SUPFAM" id="SSF54001">
    <property type="entry name" value="Cysteine proteinases"/>
    <property type="match status" value="1"/>
</dbReference>
<accession>A0ABV4UNJ7</accession>
<dbReference type="PANTHER" id="PTHR42736">
    <property type="entry name" value="PROTEIN-GLUTAMINE GAMMA-GLUTAMYLTRANSFERASE"/>
    <property type="match status" value="1"/>
</dbReference>
<feature type="transmembrane region" description="Helical" evidence="2">
    <location>
        <begin position="194"/>
        <end position="212"/>
    </location>
</feature>
<dbReference type="InterPro" id="IPR002931">
    <property type="entry name" value="Transglutaminase-like"/>
</dbReference>
<dbReference type="Gene3D" id="3.10.620.30">
    <property type="match status" value="1"/>
</dbReference>
<feature type="transmembrane region" description="Helical" evidence="2">
    <location>
        <begin position="172"/>
        <end position="188"/>
    </location>
</feature>
<name>A0ABV4UNJ7_9MICC</name>
<feature type="region of interest" description="Disordered" evidence="1">
    <location>
        <begin position="1"/>
        <end position="26"/>
    </location>
</feature>
<evidence type="ECO:0000313" key="4">
    <source>
        <dbReference type="EMBL" id="MFB0835234.1"/>
    </source>
</evidence>
<feature type="compositionally biased region" description="Low complexity" evidence="1">
    <location>
        <begin position="606"/>
        <end position="620"/>
    </location>
</feature>
<keyword evidence="2" id="KW-0812">Transmembrane</keyword>
<feature type="compositionally biased region" description="Gly residues" evidence="1">
    <location>
        <begin position="632"/>
        <end position="642"/>
    </location>
</feature>
<dbReference type="PANTHER" id="PTHR42736:SF1">
    <property type="entry name" value="PROTEIN-GLUTAMINE GAMMA-GLUTAMYLTRANSFERASE"/>
    <property type="match status" value="1"/>
</dbReference>
<dbReference type="InterPro" id="IPR038765">
    <property type="entry name" value="Papain-like_cys_pep_sf"/>
</dbReference>
<dbReference type="InterPro" id="IPR025403">
    <property type="entry name" value="TgpA-like_C"/>
</dbReference>
<dbReference type="Pfam" id="PF01841">
    <property type="entry name" value="Transglut_core"/>
    <property type="match status" value="1"/>
</dbReference>
<dbReference type="Pfam" id="PF11992">
    <property type="entry name" value="TgpA_N"/>
    <property type="match status" value="1"/>
</dbReference>
<dbReference type="InterPro" id="IPR052901">
    <property type="entry name" value="Bact_TGase-like"/>
</dbReference>
<gene>
    <name evidence="4" type="ORF">ACETWP_11605</name>
</gene>
<evidence type="ECO:0000259" key="3">
    <source>
        <dbReference type="SMART" id="SM00460"/>
    </source>
</evidence>
<reference evidence="4 5" key="1">
    <citation type="submission" date="2024-09" db="EMBL/GenBank/DDBJ databases">
        <authorList>
            <person name="Salinas-Garcia M.A."/>
            <person name="Prieme A."/>
        </authorList>
    </citation>
    <scope>NUCLEOTIDE SEQUENCE [LARGE SCALE GENOMIC DNA]</scope>
    <source>
        <strain evidence="4 5">DSM 21081</strain>
    </source>
</reference>
<evidence type="ECO:0000313" key="5">
    <source>
        <dbReference type="Proteomes" id="UP001575652"/>
    </source>
</evidence>
<comment type="caution">
    <text evidence="4">The sequence shown here is derived from an EMBL/GenBank/DDBJ whole genome shotgun (WGS) entry which is preliminary data.</text>
</comment>
<keyword evidence="2" id="KW-1133">Transmembrane helix</keyword>
<keyword evidence="2" id="KW-0472">Membrane</keyword>
<dbReference type="InterPro" id="IPR021878">
    <property type="entry name" value="TgpA_N"/>
</dbReference>
<feature type="region of interest" description="Disordered" evidence="1">
    <location>
        <begin position="749"/>
        <end position="812"/>
    </location>
</feature>
<feature type="transmembrane region" description="Helical" evidence="2">
    <location>
        <begin position="89"/>
        <end position="113"/>
    </location>
</feature>
<dbReference type="RefSeq" id="WP_373972412.1">
    <property type="nucleotide sequence ID" value="NZ_JBHDLJ010000009.1"/>
</dbReference>
<feature type="transmembrane region" description="Helical" evidence="2">
    <location>
        <begin position="233"/>
        <end position="254"/>
    </location>
</feature>
<dbReference type="SMART" id="SM00460">
    <property type="entry name" value="TGc"/>
    <property type="match status" value="1"/>
</dbReference>
<sequence length="826" mass="85405">MTALLDSLRPSAEPRRPGPGPERQRGGRTAAVWLGAAAVAAAVLFAAGSLSGVFDGWRWLEHSTVTVAAVAASAASVRVFRAASPWPTLAALLGLALALTLQFFSDTALLGFIPNASTVERALDMFPAANEAVLTQSPPVLAEGPLVFLTCLSVGLVAVVVDLVAFGLRFPAFSAVPLAVILGASSLIKPDGAGMAHVAATCLGYLAILGAARLVDASQAPRAALRSGLGRQAALIAGMSVAAMLVVPLALPGFTTGLLPEGRRLYLWGQPSGINPVLNLGNNLRSPLGLTSVRYYTDSEEPLYLRTAVIGDLDAERWSPSDDEVDRQPVTGDLDGEPFGSIVSTTIDVNTRISTGNYQSPWLPLPAGARSVSGLQGEWGWYPETATVLGGSGSSSTDQDFRVSSSVPELTPELLVASDEAGSSPGPGLSGDTVPDVYRSVPEELPDIIRDTANAIVREADAGTSYGVALALQNHLRGTDFTYSEDTPLEQGYDGNGLAVVEAFLEQKSGYCIHYASAMALMARSLDIPSRIAVGYAPGRTNGEVTQGPGGRELQGYSLSPRSAHAWPELYFTGIGWVPFEPTPGRGTTPDYAPDVGAGVPDATEDPLLPGTAAPTTDPASPEPAEEAPGAQGPGGPDGGGGGEALRMLGLVLAALAVLFVPHAVRRLVRARRLRAVRAMDHPAAGVVAWRGGTAAAWDELVALGLDYGLRMLPAETALDYERRMNHQVPGAAASLELLRGSYERARYSRAGAPEPADTGSSGTGTPADGRSRAGSPGAGSSESGGSGAGRALESALRDVERELSAVSSPAAQLRARALPASLFAR</sequence>
<dbReference type="EMBL" id="JBHDLJ010000009">
    <property type="protein sequence ID" value="MFB0835234.1"/>
    <property type="molecule type" value="Genomic_DNA"/>
</dbReference>
<organism evidence="4 5">
    <name type="scientific">Arthrobacter halodurans</name>
    <dbReference type="NCBI Taxonomy" id="516699"/>
    <lineage>
        <taxon>Bacteria</taxon>
        <taxon>Bacillati</taxon>
        <taxon>Actinomycetota</taxon>
        <taxon>Actinomycetes</taxon>
        <taxon>Micrococcales</taxon>
        <taxon>Micrococcaceae</taxon>
        <taxon>Arthrobacter</taxon>
    </lineage>
</organism>
<feature type="transmembrane region" description="Helical" evidence="2">
    <location>
        <begin position="31"/>
        <end position="53"/>
    </location>
</feature>
<protein>
    <submittedName>
        <fullName evidence="4">DUF3488 and DUF4129 domain-containing transglutaminase family protein</fullName>
    </submittedName>
</protein>
<feature type="region of interest" description="Disordered" evidence="1">
    <location>
        <begin position="318"/>
        <end position="337"/>
    </location>
</feature>
<feature type="transmembrane region" description="Helical" evidence="2">
    <location>
        <begin position="146"/>
        <end position="165"/>
    </location>
</feature>
<dbReference type="Proteomes" id="UP001575652">
    <property type="component" value="Unassembled WGS sequence"/>
</dbReference>
<evidence type="ECO:0000256" key="2">
    <source>
        <dbReference type="SAM" id="Phobius"/>
    </source>
</evidence>
<dbReference type="Pfam" id="PF13559">
    <property type="entry name" value="DUF4129"/>
    <property type="match status" value="1"/>
</dbReference>
<feature type="domain" description="Transglutaminase-like" evidence="3">
    <location>
        <begin position="504"/>
        <end position="584"/>
    </location>
</feature>
<keyword evidence="5" id="KW-1185">Reference proteome</keyword>